<proteinExistence type="predicted"/>
<dbReference type="AlphaFoldDB" id="A0A6C0HF90"/>
<evidence type="ECO:0000313" key="2">
    <source>
        <dbReference type="EMBL" id="QHT78673.1"/>
    </source>
</evidence>
<keyword evidence="1" id="KW-0812">Transmembrane</keyword>
<name>A0A6C0HF90_9ZZZZ</name>
<dbReference type="EMBL" id="MN739935">
    <property type="protein sequence ID" value="QHT78673.1"/>
    <property type="molecule type" value="Genomic_DNA"/>
</dbReference>
<evidence type="ECO:0000256" key="1">
    <source>
        <dbReference type="SAM" id="Phobius"/>
    </source>
</evidence>
<feature type="transmembrane region" description="Helical" evidence="1">
    <location>
        <begin position="57"/>
        <end position="79"/>
    </location>
</feature>
<reference evidence="2" key="1">
    <citation type="journal article" date="2020" name="Nature">
        <title>Giant virus diversity and host interactions through global metagenomics.</title>
        <authorList>
            <person name="Schulz F."/>
            <person name="Roux S."/>
            <person name="Paez-Espino D."/>
            <person name="Jungbluth S."/>
            <person name="Walsh D.A."/>
            <person name="Denef V.J."/>
            <person name="McMahon K.D."/>
            <person name="Konstantinidis K.T."/>
            <person name="Eloe-Fadrosh E.A."/>
            <person name="Kyrpides N.C."/>
            <person name="Woyke T."/>
        </authorList>
    </citation>
    <scope>NUCLEOTIDE SEQUENCE</scope>
    <source>
        <strain evidence="2">GVMAG-M-3300023179-92</strain>
    </source>
</reference>
<protein>
    <submittedName>
        <fullName evidence="2">Uncharacterized protein</fullName>
    </submittedName>
</protein>
<keyword evidence="1" id="KW-0472">Membrane</keyword>
<keyword evidence="1" id="KW-1133">Transmembrane helix</keyword>
<sequence length="312" mass="35942">MNSENNKQSVRLSTLNPQVRERVEKFDIANDGELDINEAMQGLITLQKQSNNYKKMIWMLIPVLSLIVAATFGTTILAINLTKDINQNNGILTSKGDNIPIRTVEATSKDLMFSSLFSDDYNMITKLHFGVTTLNVNDIYQYTEQDNTKTVYINSDMLFLGLNQTGSYMINYNQGYEQNPMAKMMYKMIKDSFNEVSLIIDYYRSVYGVQPTFDDIQRYVYMYTVTTLKVPEEYSISDNKNLMSSNLVSSTTRMASEEYIGYNECQGTLVYIRACKENDCWECTYINERSGSRERMCVLLVKPYHIDCVKVN</sequence>
<organism evidence="2">
    <name type="scientific">viral metagenome</name>
    <dbReference type="NCBI Taxonomy" id="1070528"/>
    <lineage>
        <taxon>unclassified sequences</taxon>
        <taxon>metagenomes</taxon>
        <taxon>organismal metagenomes</taxon>
    </lineage>
</organism>
<accession>A0A6C0HF90</accession>